<organism evidence="1 2">
    <name type="scientific">Reticulomyxa filosa</name>
    <dbReference type="NCBI Taxonomy" id="46433"/>
    <lineage>
        <taxon>Eukaryota</taxon>
        <taxon>Sar</taxon>
        <taxon>Rhizaria</taxon>
        <taxon>Retaria</taxon>
        <taxon>Foraminifera</taxon>
        <taxon>Monothalamids</taxon>
        <taxon>Reticulomyxidae</taxon>
        <taxon>Reticulomyxa</taxon>
    </lineage>
</organism>
<evidence type="ECO:0000313" key="2">
    <source>
        <dbReference type="Proteomes" id="UP000023152"/>
    </source>
</evidence>
<dbReference type="EMBL" id="ASPP01004328">
    <property type="protein sequence ID" value="ETO32278.1"/>
    <property type="molecule type" value="Genomic_DNA"/>
</dbReference>
<dbReference type="AlphaFoldDB" id="X6P2B3"/>
<accession>X6P2B3</accession>
<feature type="non-terminal residue" evidence="1">
    <location>
        <position position="257"/>
    </location>
</feature>
<reference evidence="1 2" key="1">
    <citation type="journal article" date="2013" name="Curr. Biol.">
        <title>The Genome of the Foraminiferan Reticulomyxa filosa.</title>
        <authorList>
            <person name="Glockner G."/>
            <person name="Hulsmann N."/>
            <person name="Schleicher M."/>
            <person name="Noegel A.A."/>
            <person name="Eichinger L."/>
            <person name="Gallinger C."/>
            <person name="Pawlowski J."/>
            <person name="Sierra R."/>
            <person name="Euteneuer U."/>
            <person name="Pillet L."/>
            <person name="Moustafa A."/>
            <person name="Platzer M."/>
            <person name="Groth M."/>
            <person name="Szafranski K."/>
            <person name="Schliwa M."/>
        </authorList>
    </citation>
    <scope>NUCLEOTIDE SEQUENCE [LARGE SCALE GENOMIC DNA]</scope>
</reference>
<gene>
    <name evidence="1" type="ORF">RFI_04837</name>
</gene>
<evidence type="ECO:0000313" key="1">
    <source>
        <dbReference type="EMBL" id="ETO32278.1"/>
    </source>
</evidence>
<dbReference type="Gene3D" id="3.30.900.10">
    <property type="entry name" value="HORMA domain"/>
    <property type="match status" value="1"/>
</dbReference>
<dbReference type="Proteomes" id="UP000023152">
    <property type="component" value="Unassembled WGS sequence"/>
</dbReference>
<protein>
    <submittedName>
        <fullName evidence="1">Uncharacterized protein</fullName>
    </submittedName>
</protein>
<name>X6P2B3_RETFI</name>
<comment type="caution">
    <text evidence="1">The sequence shown here is derived from an EMBL/GenBank/DDBJ whole genome shotgun (WGS) entry which is preliminary data.</text>
</comment>
<proteinExistence type="predicted"/>
<dbReference type="InterPro" id="IPR036570">
    <property type="entry name" value="HORMA_dom_sf"/>
</dbReference>
<sequence length="257" mass="29773">MHYGLLQKLIIFLKNPNTFEEMEKYVLITKINGNRKHDLGKIMKELRMNLRDLLVKINVVNTIVPSSPCLKQTGIEDETKYHPIWTVQVECKDDLTCNLTIPQDWVHCDDFSDKECDTKMNKLFPIRTCDVSSLGLVINCFCLTKAHDPFLSKEGHATFDKEVKNSIPIFYFSGPVGFFKHEHALVSFIVEKFEDNDQFTKQYNQYTNNNGQIITIALSLKQKNEKLLLLLPTKLISKNFLERKKAENFEPTGLFGY</sequence>
<keyword evidence="2" id="KW-1185">Reference proteome</keyword>